<evidence type="ECO:0000256" key="1">
    <source>
        <dbReference type="SAM" id="MobiDB-lite"/>
    </source>
</evidence>
<reference evidence="3" key="2">
    <citation type="submission" date="2015-07" db="EMBL/GenBank/DDBJ databases">
        <authorList>
            <person name="Noorani M."/>
        </authorList>
    </citation>
    <scope>NUCLEOTIDE SEQUENCE</scope>
    <source>
        <strain evidence="3">Yugu1</strain>
    </source>
</reference>
<keyword evidence="2" id="KW-0732">Signal</keyword>
<organism evidence="3">
    <name type="scientific">Setaria italica</name>
    <name type="common">Foxtail millet</name>
    <name type="synonym">Panicum italicum</name>
    <dbReference type="NCBI Taxonomy" id="4555"/>
    <lineage>
        <taxon>Eukaryota</taxon>
        <taxon>Viridiplantae</taxon>
        <taxon>Streptophyta</taxon>
        <taxon>Embryophyta</taxon>
        <taxon>Tracheophyta</taxon>
        <taxon>Spermatophyta</taxon>
        <taxon>Magnoliopsida</taxon>
        <taxon>Liliopsida</taxon>
        <taxon>Poales</taxon>
        <taxon>Poaceae</taxon>
        <taxon>PACMAD clade</taxon>
        <taxon>Panicoideae</taxon>
        <taxon>Panicodae</taxon>
        <taxon>Paniceae</taxon>
        <taxon>Cenchrinae</taxon>
        <taxon>Setaria</taxon>
    </lineage>
</organism>
<feature type="signal peptide" evidence="2">
    <location>
        <begin position="1"/>
        <end position="31"/>
    </location>
</feature>
<proteinExistence type="predicted"/>
<feature type="chain" id="PRO_5016719460" evidence="2">
    <location>
        <begin position="32"/>
        <end position="114"/>
    </location>
</feature>
<evidence type="ECO:0000256" key="2">
    <source>
        <dbReference type="SAM" id="SignalP"/>
    </source>
</evidence>
<reference evidence="3" key="1">
    <citation type="journal article" date="2012" name="Nat. Biotechnol.">
        <title>Reference genome sequence of the model plant Setaria.</title>
        <authorList>
            <person name="Bennetzen J.L."/>
            <person name="Schmutz J."/>
            <person name="Wang H."/>
            <person name="Percifield R."/>
            <person name="Hawkins J."/>
            <person name="Pontaroli A.C."/>
            <person name="Estep M."/>
            <person name="Feng L."/>
            <person name="Vaughn J.N."/>
            <person name="Grimwood J."/>
            <person name="Jenkins J."/>
            <person name="Barry K."/>
            <person name="Lindquist E."/>
            <person name="Hellsten U."/>
            <person name="Deshpande S."/>
            <person name="Wang X."/>
            <person name="Wu X."/>
            <person name="Mitros T."/>
            <person name="Triplett J."/>
            <person name="Yang X."/>
            <person name="Ye C.Y."/>
            <person name="Mauro-Herrera M."/>
            <person name="Wang L."/>
            <person name="Li P."/>
            <person name="Sharma M."/>
            <person name="Sharma R."/>
            <person name="Ronald P.C."/>
            <person name="Panaud O."/>
            <person name="Kellogg E.A."/>
            <person name="Brutnell T.P."/>
            <person name="Doust A.N."/>
            <person name="Tuskan G.A."/>
            <person name="Rokhsar D."/>
            <person name="Devos K.M."/>
        </authorList>
    </citation>
    <scope>NUCLEOTIDE SEQUENCE [LARGE SCALE GENOMIC DNA]</scope>
    <source>
        <strain evidence="3">Yugu1</strain>
    </source>
</reference>
<name>A0A368PML2_SETIT</name>
<dbReference type="EMBL" id="CM003528">
    <property type="protein sequence ID" value="RCV07026.1"/>
    <property type="molecule type" value="Genomic_DNA"/>
</dbReference>
<sequence length="114" mass="12078">MGCRRASSTTHLIVILAVVFLLTLDRPVAHARHLRSPSTSTAEHSSREKGSQRTRSHGVEHTKNAETVRLEKGSTGEGAAGASVVGRGGNSPAASAEKVVVARYGPRPHPKKHN</sequence>
<dbReference type="AlphaFoldDB" id="A0A368PML2"/>
<dbReference type="OrthoDB" id="650942at2759"/>
<feature type="region of interest" description="Disordered" evidence="1">
    <location>
        <begin position="32"/>
        <end position="114"/>
    </location>
</feature>
<accession>A0A368PML2</accession>
<feature type="compositionally biased region" description="Basic and acidic residues" evidence="1">
    <location>
        <begin position="44"/>
        <end position="74"/>
    </location>
</feature>
<evidence type="ECO:0000313" key="3">
    <source>
        <dbReference type="EMBL" id="RCV07026.1"/>
    </source>
</evidence>
<gene>
    <name evidence="3" type="ORF">SETIT_1G211200v2</name>
</gene>
<dbReference type="KEGG" id="sita:101782183"/>
<protein>
    <submittedName>
        <fullName evidence="3">Uncharacterized protein</fullName>
    </submittedName>
</protein>